<proteinExistence type="predicted"/>
<sequence length="71" mass="7894">MRRRHRTSALFFAVAVAPVRSSLPELSEPANEPEEQRHGRPEAGDSRRKRGCGEEQEAALSTAAPKRQRAV</sequence>
<feature type="compositionally biased region" description="Basic and acidic residues" evidence="1">
    <location>
        <begin position="34"/>
        <end position="46"/>
    </location>
</feature>
<dbReference type="EMBL" id="AOII01000091">
    <property type="protein sequence ID" value="ELY74087.1"/>
    <property type="molecule type" value="Genomic_DNA"/>
</dbReference>
<evidence type="ECO:0000256" key="1">
    <source>
        <dbReference type="SAM" id="MobiDB-lite"/>
    </source>
</evidence>
<feature type="region of interest" description="Disordered" evidence="1">
    <location>
        <begin position="20"/>
        <end position="71"/>
    </location>
</feature>
<dbReference type="AlphaFoldDB" id="L9YKS3"/>
<protein>
    <submittedName>
        <fullName evidence="2">Uncharacterized protein</fullName>
    </submittedName>
</protein>
<dbReference type="PATRIC" id="fig|1227495.3.peg.3363"/>
<organism evidence="2 3">
    <name type="scientific">Natrinema pallidum DSM 3751</name>
    <dbReference type="NCBI Taxonomy" id="1227495"/>
    <lineage>
        <taxon>Archaea</taxon>
        <taxon>Methanobacteriati</taxon>
        <taxon>Methanobacteriota</taxon>
        <taxon>Stenosarchaea group</taxon>
        <taxon>Halobacteria</taxon>
        <taxon>Halobacteriales</taxon>
        <taxon>Natrialbaceae</taxon>
        <taxon>Natrinema</taxon>
    </lineage>
</organism>
<evidence type="ECO:0000313" key="3">
    <source>
        <dbReference type="Proteomes" id="UP000011618"/>
    </source>
</evidence>
<name>L9YKS3_9EURY</name>
<evidence type="ECO:0000313" key="2">
    <source>
        <dbReference type="EMBL" id="ELY74087.1"/>
    </source>
</evidence>
<gene>
    <name evidence="2" type="ORF">C487_16749</name>
</gene>
<accession>L9YKS3</accession>
<reference evidence="2 3" key="1">
    <citation type="journal article" date="2014" name="PLoS Genet.">
        <title>Phylogenetically driven sequencing of extremely halophilic archaea reveals strategies for static and dynamic osmo-response.</title>
        <authorList>
            <person name="Becker E.A."/>
            <person name="Seitzer P.M."/>
            <person name="Tritt A."/>
            <person name="Larsen D."/>
            <person name="Krusor M."/>
            <person name="Yao A.I."/>
            <person name="Wu D."/>
            <person name="Madern D."/>
            <person name="Eisen J.A."/>
            <person name="Darling A.E."/>
            <person name="Facciotti M.T."/>
        </authorList>
    </citation>
    <scope>NUCLEOTIDE SEQUENCE [LARGE SCALE GENOMIC DNA]</scope>
    <source>
        <strain evidence="2 3">DSM 3751</strain>
    </source>
</reference>
<comment type="caution">
    <text evidence="2">The sequence shown here is derived from an EMBL/GenBank/DDBJ whole genome shotgun (WGS) entry which is preliminary data.</text>
</comment>
<dbReference type="Proteomes" id="UP000011618">
    <property type="component" value="Unassembled WGS sequence"/>
</dbReference>